<dbReference type="SMART" id="SM00267">
    <property type="entry name" value="GGDEF"/>
    <property type="match status" value="1"/>
</dbReference>
<feature type="region of interest" description="Disordered" evidence="1">
    <location>
        <begin position="1"/>
        <end position="29"/>
    </location>
</feature>
<gene>
    <name evidence="4" type="ORF">Pme01_34840</name>
</gene>
<dbReference type="InterPro" id="IPR043128">
    <property type="entry name" value="Rev_trsase/Diguanyl_cyclase"/>
</dbReference>
<dbReference type="InterPro" id="IPR029787">
    <property type="entry name" value="Nucleotide_cyclase"/>
</dbReference>
<protein>
    <recommendedName>
        <fullName evidence="3">GGDEF domain-containing protein</fullName>
    </recommendedName>
</protein>
<feature type="transmembrane region" description="Helical" evidence="2">
    <location>
        <begin position="299"/>
        <end position="319"/>
    </location>
</feature>
<dbReference type="InterPro" id="IPR000160">
    <property type="entry name" value="GGDEF_dom"/>
</dbReference>
<feature type="transmembrane region" description="Helical" evidence="2">
    <location>
        <begin position="325"/>
        <end position="343"/>
    </location>
</feature>
<feature type="domain" description="GGDEF" evidence="3">
    <location>
        <begin position="392"/>
        <end position="526"/>
    </location>
</feature>
<dbReference type="PROSITE" id="PS50887">
    <property type="entry name" value="GGDEF"/>
    <property type="match status" value="1"/>
</dbReference>
<keyword evidence="2" id="KW-0472">Membrane</keyword>
<dbReference type="PANTHER" id="PTHR46663:SF2">
    <property type="entry name" value="GGDEF DOMAIN-CONTAINING PROTEIN"/>
    <property type="match status" value="1"/>
</dbReference>
<feature type="transmembrane region" description="Helical" evidence="2">
    <location>
        <begin position="42"/>
        <end position="61"/>
    </location>
</feature>
<keyword evidence="2" id="KW-1133">Transmembrane helix</keyword>
<evidence type="ECO:0000313" key="4">
    <source>
        <dbReference type="EMBL" id="GII23887.1"/>
    </source>
</evidence>
<sequence length="534" mass="56411">MRWPRRAAPTARVDATPVPAGSDRGGSVPAGPKRAGFVPAGLVHAGFLVTAVAATVAYALADPSARRTVYALVTAVPIITFLAALRRGHLPDRWPWRVAVVGLILLALSNLLWPNWITDHHLGRAEGSPADLMVGTAHTVLLVGAGWALRRHVANDSAGVMDAAMIGLCCGGPLWEWVVRPRLVPNVSLLGQAMLLIDLLVLSGVVGSLVRVGRTARKARGTVTYMVLCALVTLAAIATAVLTVHGTALWTAEFMILGYLTLAAAPLHPGAPYCTLPQDPSPAGSHAANGHAVDDRPCLGWLGLALCVNPLIAAVQVLGERGGRGLMLPLGTLLIIPLVLLRFRRLSAQRAAAERTLAYHASHDELTGLYNRRYIVAEIDRALAEIDRGERDGVAILLCDLDGFKPINDRLGHQAGDSVLQVVASRLTGCVRDGDVVGRLGGDEFLILCRDEPEQAVARLRERIPPALEAPVRLPGAIVTVGVTMGWAVARPGGTTERDALIGVADATMYAGKARRRRNAAGSCAGRVILESAP</sequence>
<name>A0A8J3X116_9ACTN</name>
<dbReference type="Proteomes" id="UP000599074">
    <property type="component" value="Unassembled WGS sequence"/>
</dbReference>
<proteinExistence type="predicted"/>
<keyword evidence="5" id="KW-1185">Reference proteome</keyword>
<accession>A0A8J3X116</accession>
<feature type="transmembrane region" description="Helical" evidence="2">
    <location>
        <begin position="161"/>
        <end position="178"/>
    </location>
</feature>
<comment type="caution">
    <text evidence="4">The sequence shown here is derived from an EMBL/GenBank/DDBJ whole genome shotgun (WGS) entry which is preliminary data.</text>
</comment>
<feature type="transmembrane region" description="Helical" evidence="2">
    <location>
        <begin position="67"/>
        <end position="85"/>
    </location>
</feature>
<feature type="transmembrane region" description="Helical" evidence="2">
    <location>
        <begin position="190"/>
        <end position="210"/>
    </location>
</feature>
<dbReference type="PANTHER" id="PTHR46663">
    <property type="entry name" value="DIGUANYLATE CYCLASE DGCT-RELATED"/>
    <property type="match status" value="1"/>
</dbReference>
<feature type="transmembrane region" description="Helical" evidence="2">
    <location>
        <begin position="222"/>
        <end position="242"/>
    </location>
</feature>
<dbReference type="AlphaFoldDB" id="A0A8J3X116"/>
<dbReference type="InterPro" id="IPR052163">
    <property type="entry name" value="DGC-Regulatory_Protein"/>
</dbReference>
<evidence type="ECO:0000313" key="5">
    <source>
        <dbReference type="Proteomes" id="UP000599074"/>
    </source>
</evidence>
<dbReference type="CDD" id="cd01949">
    <property type="entry name" value="GGDEF"/>
    <property type="match status" value="1"/>
</dbReference>
<feature type="transmembrane region" description="Helical" evidence="2">
    <location>
        <begin position="132"/>
        <end position="149"/>
    </location>
</feature>
<dbReference type="Pfam" id="PF00990">
    <property type="entry name" value="GGDEF"/>
    <property type="match status" value="1"/>
</dbReference>
<dbReference type="Gene3D" id="3.30.70.270">
    <property type="match status" value="1"/>
</dbReference>
<evidence type="ECO:0000256" key="2">
    <source>
        <dbReference type="SAM" id="Phobius"/>
    </source>
</evidence>
<feature type="transmembrane region" description="Helical" evidence="2">
    <location>
        <begin position="248"/>
        <end position="267"/>
    </location>
</feature>
<keyword evidence="2" id="KW-0812">Transmembrane</keyword>
<evidence type="ECO:0000259" key="3">
    <source>
        <dbReference type="PROSITE" id="PS50887"/>
    </source>
</evidence>
<dbReference type="NCBIfam" id="TIGR00254">
    <property type="entry name" value="GGDEF"/>
    <property type="match status" value="1"/>
</dbReference>
<dbReference type="SUPFAM" id="SSF55073">
    <property type="entry name" value="Nucleotide cyclase"/>
    <property type="match status" value="1"/>
</dbReference>
<feature type="transmembrane region" description="Helical" evidence="2">
    <location>
        <begin position="94"/>
        <end position="112"/>
    </location>
</feature>
<evidence type="ECO:0000256" key="1">
    <source>
        <dbReference type="SAM" id="MobiDB-lite"/>
    </source>
</evidence>
<dbReference type="RefSeq" id="WP_168116042.1">
    <property type="nucleotide sequence ID" value="NZ_BOON01000032.1"/>
</dbReference>
<organism evidence="4 5">
    <name type="scientific">Planosporangium mesophilum</name>
    <dbReference type="NCBI Taxonomy" id="689768"/>
    <lineage>
        <taxon>Bacteria</taxon>
        <taxon>Bacillati</taxon>
        <taxon>Actinomycetota</taxon>
        <taxon>Actinomycetes</taxon>
        <taxon>Micromonosporales</taxon>
        <taxon>Micromonosporaceae</taxon>
        <taxon>Planosporangium</taxon>
    </lineage>
</organism>
<dbReference type="EMBL" id="BOON01000032">
    <property type="protein sequence ID" value="GII23887.1"/>
    <property type="molecule type" value="Genomic_DNA"/>
</dbReference>
<reference evidence="4" key="1">
    <citation type="submission" date="2021-01" db="EMBL/GenBank/DDBJ databases">
        <title>Whole genome shotgun sequence of Planosporangium mesophilum NBRC 109066.</title>
        <authorList>
            <person name="Komaki H."/>
            <person name="Tamura T."/>
        </authorList>
    </citation>
    <scope>NUCLEOTIDE SEQUENCE</scope>
    <source>
        <strain evidence="4">NBRC 109066</strain>
    </source>
</reference>